<dbReference type="PROSITE" id="PS50234">
    <property type="entry name" value="VWFA"/>
    <property type="match status" value="1"/>
</dbReference>
<feature type="coiled-coil region" evidence="4">
    <location>
        <begin position="1557"/>
        <end position="1739"/>
    </location>
</feature>
<dbReference type="PANTHER" id="PTHR22796">
    <property type="entry name" value="URG4-RELATED"/>
    <property type="match status" value="1"/>
</dbReference>
<comment type="caution">
    <text evidence="7">The sequence shown here is derived from an EMBL/GenBank/DDBJ whole genome shotgun (WGS) entry which is preliminary data.</text>
</comment>
<feature type="domain" description="VWFA" evidence="5">
    <location>
        <begin position="2183"/>
        <end position="2397"/>
    </location>
</feature>
<comment type="subcellular location">
    <subcellularLocation>
        <location evidence="1">Secreted</location>
    </subcellularLocation>
</comment>
<dbReference type="OMA" id="QVEIMWQ"/>
<evidence type="ECO:0000313" key="8">
    <source>
        <dbReference type="Proteomes" id="UP000688137"/>
    </source>
</evidence>
<dbReference type="Pfam" id="PF25106">
    <property type="entry name" value="VWA_4"/>
    <property type="match status" value="1"/>
</dbReference>
<dbReference type="CDD" id="cd00198">
    <property type="entry name" value="vWFA"/>
    <property type="match status" value="1"/>
</dbReference>
<evidence type="ECO:0000313" key="7">
    <source>
        <dbReference type="EMBL" id="CAD8053803.1"/>
    </source>
</evidence>
<proteinExistence type="predicted"/>
<dbReference type="InterPro" id="IPR002035">
    <property type="entry name" value="VWF_A"/>
</dbReference>
<reference evidence="7" key="1">
    <citation type="submission" date="2021-01" db="EMBL/GenBank/DDBJ databases">
        <authorList>
            <consortium name="Genoscope - CEA"/>
            <person name="William W."/>
        </authorList>
    </citation>
    <scope>NUCLEOTIDE SEQUENCE</scope>
</reference>
<feature type="domain" description="VLIG-type G" evidence="6">
    <location>
        <begin position="775"/>
        <end position="863"/>
    </location>
</feature>
<keyword evidence="3" id="KW-0732">Signal</keyword>
<feature type="coiled-coil region" evidence="4">
    <location>
        <begin position="1068"/>
        <end position="1095"/>
    </location>
</feature>
<evidence type="ECO:0000259" key="6">
    <source>
        <dbReference type="PROSITE" id="PS51717"/>
    </source>
</evidence>
<dbReference type="PANTHER" id="PTHR22796:SF1">
    <property type="entry name" value="VWFA DOMAIN-CONTAINING PROTEIN"/>
    <property type="match status" value="1"/>
</dbReference>
<sequence length="2398" mass="283567">MYSPNESIQITLLYSIVTDYAQEFQLDKINFHYKNIQQISNDLNDSQKVKIKGLFGCQKNIEREIYNEFKKEVDLTEFLKQSDKGNLIIVQFQNEMVFSLILPIKFFTKKPILEKSIEIVLLRILHDFADNIQLCLDETVFADWYSGDIVPFSAQLLERYDYDFAEVSNQEIQMYQCQYYQRDYDISKCQIIKSQSLLPQVYIVDSLEMNKIEQLLNTYNEFTEALMIQIITKQNPSIIPLINSFKKEHQNDKLKGLLNDFSKKLYNEIMQQRQILTQKIFKNLQQWYNCVYQQDKKYQQESEQIVNTILQTVKLNQQKHPLFQFNLTQDHKKHNEIIQFHLDIIYKKSKEIQSQFQNQIKQLFSELCQLTKYSVKKINLKIYRKNENITERILNIWPYFDEDQNFCLDGSFLKNQTLNFEIKEIFSTKKKATIFIVYTQTTAYILFLQFQASQVKVIRQQELYEIKQSVYYYDYNQGQLYVFNHRDKYVQSIMISPLGIIQNDQFFCYQQDNQNNQFLVDQVAYINVCKKFIVLSKNNTIYAQSEKEQQFRILKCLQETKKGIKETEFTPSIEANEKYKQLLTCPSGKYFYLANYYCCDRYDQTGKRLQSIPISGQIKIFSDSSINLIQQKIFHKQQSDKKQLIGNPALDIVKGSFTKFGPNAQFLYKQKQKNIHLYIEPKGYNQIEQYFNNLNLNMVNLNNQEIKFSECDSNQIINIIFSRVPLQLCTIENGILIPLNDGFRQLSLVQRNITVDSKVKQLHLGFLEDYLQAEEKNIFVVGIIGKQSSGKSYLLNRVFGTRFSVSSARCTDGVWGSIAYVDNQKFLILDCEGLFNGARTEKDEIKMLAFVTAISDITILNSDSTFSRYQNELFNNLVEASKQLNDEKLFMGLLYIIIRDVSITDNKGVDQELLKNLDRLKSADSQDIIFLDKLFNNKLSVEKLVNNENSYFDEQLKKVRSYFLNNSMKTIRWKNGKELIQMVKIVLCQLELSDTTNASLIDFQIRLEQIYFESKAQWYKFSLNQPNCEDIQLIQGNYQFEIDDDDYIMENKVILKQLYDDLKLNDTINSHKLNLQEANNQLNKLMEQRKELIIQKTQSEISDINGLEVQTQIQKENSKLLDFFQIQINRYQFCQSKCNECYLTCKQFKNHIDYSSKLKGKLENEISILEELRNMSSIKDNKEEQVVRNSLICIAQNIEEIDNTLKELTNLIKWSQIQDQLQQLMNEVRKSHFFNVENLQNSEINQELEKQNIQITFDINYINYLQEDINKKQQNQVQKQNNNINEIKKIKEEYLKLQQSCQEIEKKIKEQKIIKKEKKKEIEKLNLENQKIISDKEEIKNQIHELKIIYDEKVRNEHQSQINEWNKKNNEFKNEITLCQSRYVEIQREMADFDKMSQSEFIQKFQSLQQKKKELDDQLNQTKQKKKDLNEKQVQINFINQELQEKIQEQQELQKKSKAKLSNKNKIEIEIENLKKQLLELDSHDIENLIKQCNQQEFELKNSIAADYFSNVDLYVQSFEIVMKDETFQKEIQEEIQHDQEDQINEVQSMNIKKYFLNLKSQECEDYQKEIIKLQEEIQNADQEIQKSQKIVDEQQKYLQLVNAKKEKKELLNNYQNQLKDLNNQLKLFSQESNNFKDKLHQTQKEQNNLKVKEQEIIKENQQIHESIHQMNKNLKELQILQQDLMQCNILEQQKQEHEQLLKDWDGKEDYKNHSLEDLQQEKQNMEQQRVNLLIQQKENINSLEIYNKVETDAGRFISLKQKLIELVKLNLNVHSCLREDHKCDQMCKVCPDKICDNKAGHDEKQEHLCSSNNHKCNIQCEITLCEQKCNLELNHSRQHNCTNDHPCAEQCQYCSKKCHKDRSIPHSNHECEELYCTANCILCERRCKEKHKHSQFCNTQCEKEHQHSVEQQNHLCGDQHECKEMCQEKGVCQIRYTQVEIMWQSKFSFVKYTPQGDEKKKCCRDIKSDKLKHEQIHSCMIETEKQFHFCDQKCPECNKICDLKYGHPGCHSSQVHINKENQIFTLKEGQEENIVIQDQNNSTLRQYQVGDKSTPETCDQSCKRRGKSHYHLIECKDQSQCLEKQVNIKAKHSKEKYAGFQHLNFDEVLCLDFWKLKGWAHPIPNEMDNIGQCNYYCPLCIKINGEYQFCSQDAWHTQDNKISSHQFPCTLTHKEKCIQGIKIAFVIDTTESMSTYINSCKNIIQSIIKKTKEHKTIDNIDVDMKFAIVSYKDHKVPYDQNEKAVDVCEFTSDNQAISFLDKLSATGGDDTPEAVLDGLYASSQLNWSGNYQNLLYLIGDAPPHGKKYHNFKDSYPDGCPCKIQQSQIFTHIKNAKIQFKIMKLNQNIEGMITLFKQDYPELIVITPQDKDDITFQNLIIGDLCEYLSHNEITYQMA</sequence>
<evidence type="ECO:0000256" key="1">
    <source>
        <dbReference type="ARBA" id="ARBA00004613"/>
    </source>
</evidence>
<keyword evidence="4" id="KW-0175">Coiled coil</keyword>
<evidence type="ECO:0000256" key="4">
    <source>
        <dbReference type="SAM" id="Coils"/>
    </source>
</evidence>
<dbReference type="InterPro" id="IPR006073">
    <property type="entry name" value="GTP-bd"/>
</dbReference>
<dbReference type="GO" id="GO:0005525">
    <property type="term" value="F:GTP binding"/>
    <property type="evidence" value="ECO:0007669"/>
    <property type="project" value="InterPro"/>
</dbReference>
<accession>A0A8S1KHU6</accession>
<dbReference type="InterPro" id="IPR030383">
    <property type="entry name" value="G_VLIG_dom"/>
</dbReference>
<feature type="coiled-coil region" evidence="4">
    <location>
        <begin position="1270"/>
        <end position="1484"/>
    </location>
</feature>
<dbReference type="PROSITE" id="PS51717">
    <property type="entry name" value="G_VLIG"/>
    <property type="match status" value="1"/>
</dbReference>
<keyword evidence="2" id="KW-0964">Secreted</keyword>
<name>A0A8S1KHU6_PARPR</name>
<dbReference type="EMBL" id="CAJJDM010000019">
    <property type="protein sequence ID" value="CAD8053803.1"/>
    <property type="molecule type" value="Genomic_DNA"/>
</dbReference>
<evidence type="ECO:0008006" key="9">
    <source>
        <dbReference type="Google" id="ProtNLM"/>
    </source>
</evidence>
<organism evidence="7 8">
    <name type="scientific">Paramecium primaurelia</name>
    <dbReference type="NCBI Taxonomy" id="5886"/>
    <lineage>
        <taxon>Eukaryota</taxon>
        <taxon>Sar</taxon>
        <taxon>Alveolata</taxon>
        <taxon>Ciliophora</taxon>
        <taxon>Intramacronucleata</taxon>
        <taxon>Oligohymenophorea</taxon>
        <taxon>Peniculida</taxon>
        <taxon>Parameciidae</taxon>
        <taxon>Paramecium</taxon>
    </lineage>
</organism>
<dbReference type="Proteomes" id="UP000688137">
    <property type="component" value="Unassembled WGS sequence"/>
</dbReference>
<dbReference type="InterPro" id="IPR056861">
    <property type="entry name" value="HMCN1-like_VWA"/>
</dbReference>
<protein>
    <recommendedName>
        <fullName evidence="9">VLIG-type G domain-containing protein</fullName>
    </recommendedName>
</protein>
<dbReference type="Pfam" id="PF01926">
    <property type="entry name" value="MMR_HSR1"/>
    <property type="match status" value="1"/>
</dbReference>
<gene>
    <name evidence="7" type="ORF">PPRIM_AZ9-3.1.T0210080</name>
</gene>
<evidence type="ECO:0000256" key="2">
    <source>
        <dbReference type="ARBA" id="ARBA00022525"/>
    </source>
</evidence>
<evidence type="ECO:0000259" key="5">
    <source>
        <dbReference type="PROSITE" id="PS50234"/>
    </source>
</evidence>
<evidence type="ECO:0000256" key="3">
    <source>
        <dbReference type="ARBA" id="ARBA00022729"/>
    </source>
</evidence>
<keyword evidence="8" id="KW-1185">Reference proteome</keyword>